<evidence type="ECO:0000313" key="4">
    <source>
        <dbReference type="Proteomes" id="UP001595699"/>
    </source>
</evidence>
<dbReference type="SUPFAM" id="SSF55961">
    <property type="entry name" value="Bet v1-like"/>
    <property type="match status" value="2"/>
</dbReference>
<accession>A0ABV7YIW7</accession>
<evidence type="ECO:0000256" key="1">
    <source>
        <dbReference type="ARBA" id="ARBA00006817"/>
    </source>
</evidence>
<dbReference type="RefSeq" id="WP_205119195.1">
    <property type="nucleotide sequence ID" value="NZ_JAFBCM010000001.1"/>
</dbReference>
<reference evidence="4" key="1">
    <citation type="journal article" date="2019" name="Int. J. Syst. Evol. Microbiol.">
        <title>The Global Catalogue of Microorganisms (GCM) 10K type strain sequencing project: providing services to taxonomists for standard genome sequencing and annotation.</title>
        <authorList>
            <consortium name="The Broad Institute Genomics Platform"/>
            <consortium name="The Broad Institute Genome Sequencing Center for Infectious Disease"/>
            <person name="Wu L."/>
            <person name="Ma J."/>
        </authorList>
    </citation>
    <scope>NUCLEOTIDE SEQUENCE [LARGE SCALE GENOMIC DNA]</scope>
    <source>
        <strain evidence="4">CGMCC 4.7241</strain>
    </source>
</reference>
<dbReference type="Gene3D" id="3.30.530.20">
    <property type="match status" value="2"/>
</dbReference>
<feature type="domain" description="Activator of Hsp90 ATPase homologue 1/2-like C-terminal" evidence="2">
    <location>
        <begin position="162"/>
        <end position="291"/>
    </location>
</feature>
<dbReference type="EMBL" id="JBHRZH010000036">
    <property type="protein sequence ID" value="MFC3765088.1"/>
    <property type="molecule type" value="Genomic_DNA"/>
</dbReference>
<comment type="similarity">
    <text evidence="1">Belongs to the AHA1 family.</text>
</comment>
<dbReference type="InterPro" id="IPR013538">
    <property type="entry name" value="ASHA1/2-like_C"/>
</dbReference>
<proteinExistence type="inferred from homology"/>
<dbReference type="InterPro" id="IPR023393">
    <property type="entry name" value="START-like_dom_sf"/>
</dbReference>
<dbReference type="CDD" id="cd08898">
    <property type="entry name" value="SRPBCC_CalC_Aha1-like_5"/>
    <property type="match status" value="1"/>
</dbReference>
<dbReference type="Proteomes" id="UP001595699">
    <property type="component" value="Unassembled WGS sequence"/>
</dbReference>
<dbReference type="Pfam" id="PF08327">
    <property type="entry name" value="AHSA1"/>
    <property type="match status" value="2"/>
</dbReference>
<evidence type="ECO:0000259" key="2">
    <source>
        <dbReference type="Pfam" id="PF08327"/>
    </source>
</evidence>
<organism evidence="3 4">
    <name type="scientific">Tenggerimyces flavus</name>
    <dbReference type="NCBI Taxonomy" id="1708749"/>
    <lineage>
        <taxon>Bacteria</taxon>
        <taxon>Bacillati</taxon>
        <taxon>Actinomycetota</taxon>
        <taxon>Actinomycetes</taxon>
        <taxon>Propionibacteriales</taxon>
        <taxon>Nocardioidaceae</taxon>
        <taxon>Tenggerimyces</taxon>
    </lineage>
</organism>
<evidence type="ECO:0000313" key="3">
    <source>
        <dbReference type="EMBL" id="MFC3765088.1"/>
    </source>
</evidence>
<protein>
    <submittedName>
        <fullName evidence="3">SRPBCC domain-containing protein</fullName>
    </submittedName>
</protein>
<gene>
    <name evidence="3" type="ORF">ACFOUW_29925</name>
</gene>
<sequence length="293" mass="32706">MTSPVPTQIEREVVVAAPVERVWEVITQAEHLGTWFGDAGTEIDLRPGGRLTIHWREYGTTFGEVVAVEPTSRFAYRWALAHDVEMTDGNSTLVEFLLVPDGESTRVRVVESGFTDLAADVAQQAKHARENTEGWAAELAELAEYARTYVPNRVERETTVSAPIERVWAVLTEPRHVGAWFGDGVNPMEVDLRPGGTMQVEDGTYPATFETIEPPRRLAYRWAPSFPGEAVRDDNSTLVEFTLTPVDSGTLVRVVETGFARVTATLDTRQRQVRDNEEGWTTMIGRLEKYLAA</sequence>
<name>A0ABV7YIW7_9ACTN</name>
<keyword evidence="4" id="KW-1185">Reference proteome</keyword>
<feature type="domain" description="Activator of Hsp90 ATPase homologue 1/2-like C-terminal" evidence="2">
    <location>
        <begin position="17"/>
        <end position="146"/>
    </location>
</feature>
<comment type="caution">
    <text evidence="3">The sequence shown here is derived from an EMBL/GenBank/DDBJ whole genome shotgun (WGS) entry which is preliminary data.</text>
</comment>